<dbReference type="Proteomes" id="UP000885417">
    <property type="component" value="Unassembled WGS sequence"/>
</dbReference>
<dbReference type="Gene3D" id="2.60.120.200">
    <property type="match status" value="1"/>
</dbReference>
<dbReference type="InterPro" id="IPR013320">
    <property type="entry name" value="ConA-like_dom_sf"/>
</dbReference>
<keyword evidence="1" id="KW-0843">Virulence</keyword>
<evidence type="ECO:0008006" key="3">
    <source>
        <dbReference type="Google" id="ProtNLM"/>
    </source>
</evidence>
<proteinExistence type="predicted"/>
<dbReference type="Pfam" id="PF03538">
    <property type="entry name" value="VRP1"/>
    <property type="match status" value="1"/>
</dbReference>
<dbReference type="AlphaFoldDB" id="A0A3J8T8Q9"/>
<evidence type="ECO:0000256" key="1">
    <source>
        <dbReference type="ARBA" id="ARBA00023026"/>
    </source>
</evidence>
<name>A0A3J8T8Q9_SALER</name>
<evidence type="ECO:0000313" key="2">
    <source>
        <dbReference type="EMBL" id="MFX65497.1"/>
    </source>
</evidence>
<accession>A0A3J8T8Q9</accession>
<sequence>MFFLWLLCCVLSRTKFSFRPDNVFPLFLCSKIWGITMNDKKNQLTSRIHNTFDINGISPLADYSSVLDIVRKPRTQFIREHKSALGRKSEKIYDLAQGYANQIRRIFRKNTLTQTIQKNTLSRGSHNIQGLMKNGPTWQNLFQDDWNNYCLSSAPEANDSPVSYLCWLYNQALSFETQMGDSNIISLASRRPDLPNLMLDDNAINQVIPSLQLVNEVLELAVKDYIEVLDPGSTVDETLAVTRYPTLLPYHYPHQQTLLSLEADSESLQDVIKKSDITWPWFVKEDLLQGNAEMAWQLGSNLAPEQQTIVTEADNSTLSDLSAFYELNFGINTADYSVFTDPDLLCTQMGITFGQLEGLVAGTVGGTTVVVSQNIPPENINSASYGAVFINEKNAPPVLLTHPADDPTTAGIISNSVTISNLSDRRMDKINRIVRLQRWLNLPYDQVDLLVTSVMGSNNSESDTNTLRTLSVFSHYQQNYAVNAYQFASVLNQITPYAIAPAVPFFDQIFVSPSLFEEPLSITNDPFDYTALTGNDGRIVKQICAGLGIDRAQFVLLAQQVSKAQGDGSTSLNCSLDVVSAFYRLVMVPRWLGLNFSDGMALLELVEAGQAMGKLAGIPVYAALDTQGQPTASDLLDTLMALADTATWLADNNLSALKILALLQSGEGNMPATTAELNFITEINQQLPAVLLNEQSFTGVPVPENTNILEFPAGYSSITGVVTNDAVQLNSKDGQYAMLDDEANTKVTGSNDYTLGGWAYIDSASEKTPLYATATIGADNTHTGAGISVTLGDGYNLVAIISDDTGKSITSSSTTGQANWGKNGAWFYFAVVMDTAAEILTLYAFTDSGTNVTSAILDYSSLTGSIGTPEGNTGSFNEDGSEQFYSTVSNMFLTVRYDNVCMWDSVLTESELTSIVQSGKPVLFSSWLDTFSDLIDDQGLVMPVAIDYSTVLSYVQADIAEYTFDDPDQVASMLATVIWQAKHSQDGIADSSLAKALKTDSNLSTFLLAWADASEYSLLSQTLALSTITQAADIPDSYSQMLYQVARRAGICTTVGLTPAMMFTFLSNPAWFGVTDTSIDFNLMYLFSRYADWLKLTPKEDDVLAYLSWVNSDSLPPVTEASEALAALLNWDSDQVEQAAAHANETDGIARNLSQVDTVMRLQTLCTNTQTSVETVLNVSALTIASDYSAWQTVGESLIAIQA</sequence>
<protein>
    <recommendedName>
        <fullName evidence="3">Virulence protein SpvA</fullName>
    </recommendedName>
</protein>
<dbReference type="EMBL" id="RNGN01000145">
    <property type="protein sequence ID" value="MFX65497.1"/>
    <property type="molecule type" value="Genomic_DNA"/>
</dbReference>
<comment type="caution">
    <text evidence="2">The sequence shown here is derived from an EMBL/GenBank/DDBJ whole genome shotgun (WGS) entry which is preliminary data.</text>
</comment>
<dbReference type="InterPro" id="IPR018003">
    <property type="entry name" value="Insecticidal_toxin/plasmid_vir"/>
</dbReference>
<reference evidence="2" key="1">
    <citation type="submission" date="2018-10" db="EMBL/GenBank/DDBJ databases">
        <authorList>
            <consortium name="PulseNet: The National Subtyping Network for Foodborne Disease Surveillance"/>
            <person name="Tarr C.L."/>
            <person name="Trees E."/>
            <person name="Katz L.S."/>
            <person name="Carleton-Romer H.A."/>
            <person name="Stroika S."/>
            <person name="Kucerova Z."/>
            <person name="Roache K.F."/>
            <person name="Sabol A.L."/>
            <person name="Besser J."/>
            <person name="Gerner-Smidt P."/>
        </authorList>
    </citation>
    <scope>NUCLEOTIDE SEQUENCE [LARGE SCALE GENOMIC DNA]</scope>
    <source>
        <strain evidence="2">PNUSAS059279</strain>
    </source>
</reference>
<dbReference type="SUPFAM" id="SSF49899">
    <property type="entry name" value="Concanavalin A-like lectins/glucanases"/>
    <property type="match status" value="1"/>
</dbReference>
<organism evidence="2">
    <name type="scientific">Salmonella enterica</name>
    <name type="common">Salmonella choleraesuis</name>
    <dbReference type="NCBI Taxonomy" id="28901"/>
    <lineage>
        <taxon>Bacteria</taxon>
        <taxon>Pseudomonadati</taxon>
        <taxon>Pseudomonadota</taxon>
        <taxon>Gammaproteobacteria</taxon>
        <taxon>Enterobacterales</taxon>
        <taxon>Enterobacteriaceae</taxon>
        <taxon>Salmonella</taxon>
    </lineage>
</organism>
<gene>
    <name evidence="2" type="ORF">ED173_22000</name>
</gene>